<evidence type="ECO:0000313" key="1">
    <source>
        <dbReference type="EMBL" id="AUD79720.1"/>
    </source>
</evidence>
<dbReference type="InterPro" id="IPR007138">
    <property type="entry name" value="ABM_dom"/>
</dbReference>
<protein>
    <submittedName>
        <fullName evidence="1">Antibiotic biosynthesis monooxygenase</fullName>
    </submittedName>
</protein>
<keyword evidence="2" id="KW-1185">Reference proteome</keyword>
<dbReference type="InterPro" id="IPR011008">
    <property type="entry name" value="Dimeric_a/b-barrel"/>
</dbReference>
<dbReference type="Gene3D" id="3.30.70.100">
    <property type="match status" value="1"/>
</dbReference>
<keyword evidence="1" id="KW-0560">Oxidoreductase</keyword>
<dbReference type="PROSITE" id="PS51725">
    <property type="entry name" value="ABM"/>
    <property type="match status" value="1"/>
</dbReference>
<dbReference type="SUPFAM" id="SSF54909">
    <property type="entry name" value="Dimeric alpha+beta barrel"/>
    <property type="match status" value="1"/>
</dbReference>
<evidence type="ECO:0000313" key="2">
    <source>
        <dbReference type="Proteomes" id="UP000232693"/>
    </source>
</evidence>
<dbReference type="EMBL" id="CP025120">
    <property type="protein sequence ID" value="AUD79720.1"/>
    <property type="molecule type" value="Genomic_DNA"/>
</dbReference>
<dbReference type="AlphaFoldDB" id="A0A2K9AAH2"/>
<dbReference type="OrthoDB" id="4463721at2"/>
<organism evidence="1 2">
    <name type="scientific">Kangiella profundi</name>
    <dbReference type="NCBI Taxonomy" id="1561924"/>
    <lineage>
        <taxon>Bacteria</taxon>
        <taxon>Pseudomonadati</taxon>
        <taxon>Pseudomonadota</taxon>
        <taxon>Gammaproteobacteria</taxon>
        <taxon>Kangiellales</taxon>
        <taxon>Kangiellaceae</taxon>
        <taxon>Kangiella</taxon>
    </lineage>
</organism>
<accession>A0A2K9AAH2</accession>
<proteinExistence type="predicted"/>
<dbReference type="Proteomes" id="UP000232693">
    <property type="component" value="Chromosome"/>
</dbReference>
<name>A0A2K9AAH2_9GAMM</name>
<dbReference type="RefSeq" id="WP_106647519.1">
    <property type="nucleotide sequence ID" value="NZ_BMGO01000001.1"/>
</dbReference>
<sequence>MIRVIIERVISEGKLDDYHALIRQAKNKASNSAGFLTGEIFHVKDNPNHVIVMSCWDSFDTWEVWAESEQRLDLLDAMRPLLESDEKVIVLESSNIKS</sequence>
<reference evidence="1 2" key="1">
    <citation type="submission" date="2017-12" db="EMBL/GenBank/DDBJ databases">
        <title>Kangiella profundi FT102 completed genome.</title>
        <authorList>
            <person name="Xu J."/>
            <person name="Wang J."/>
            <person name="Lu Y."/>
        </authorList>
    </citation>
    <scope>NUCLEOTIDE SEQUENCE [LARGE SCALE GENOMIC DNA]</scope>
    <source>
        <strain evidence="1 2">FT102</strain>
    </source>
</reference>
<gene>
    <name evidence="1" type="ORF">CW740_10870</name>
</gene>
<dbReference type="GO" id="GO:0004497">
    <property type="term" value="F:monooxygenase activity"/>
    <property type="evidence" value="ECO:0007669"/>
    <property type="project" value="UniProtKB-KW"/>
</dbReference>
<dbReference type="KEGG" id="kpd:CW740_10870"/>
<keyword evidence="1" id="KW-0503">Monooxygenase</keyword>
<dbReference type="Pfam" id="PF03992">
    <property type="entry name" value="ABM"/>
    <property type="match status" value="1"/>
</dbReference>